<dbReference type="Proteomes" id="UP001196413">
    <property type="component" value="Unassembled WGS sequence"/>
</dbReference>
<comment type="caution">
    <text evidence="2">The sequence shown here is derived from an EMBL/GenBank/DDBJ whole genome shotgun (WGS) entry which is preliminary data.</text>
</comment>
<protein>
    <recommendedName>
        <fullName evidence="4">Membrane-associated protein</fullName>
    </recommendedName>
</protein>
<dbReference type="EMBL" id="JAHQIW010001049">
    <property type="protein sequence ID" value="KAJ1351320.1"/>
    <property type="molecule type" value="Genomic_DNA"/>
</dbReference>
<proteinExistence type="predicted"/>
<gene>
    <name evidence="2" type="ORF">KIN20_007306</name>
</gene>
<evidence type="ECO:0000313" key="2">
    <source>
        <dbReference type="EMBL" id="KAJ1351320.1"/>
    </source>
</evidence>
<accession>A0AAD5M597</accession>
<organism evidence="2 3">
    <name type="scientific">Parelaphostrongylus tenuis</name>
    <name type="common">Meningeal worm</name>
    <dbReference type="NCBI Taxonomy" id="148309"/>
    <lineage>
        <taxon>Eukaryota</taxon>
        <taxon>Metazoa</taxon>
        <taxon>Ecdysozoa</taxon>
        <taxon>Nematoda</taxon>
        <taxon>Chromadorea</taxon>
        <taxon>Rhabditida</taxon>
        <taxon>Rhabditina</taxon>
        <taxon>Rhabditomorpha</taxon>
        <taxon>Strongyloidea</taxon>
        <taxon>Metastrongylidae</taxon>
        <taxon>Parelaphostrongylus</taxon>
    </lineage>
</organism>
<evidence type="ECO:0000256" key="1">
    <source>
        <dbReference type="SAM" id="SignalP"/>
    </source>
</evidence>
<dbReference type="AlphaFoldDB" id="A0AAD5M597"/>
<feature type="chain" id="PRO_5042020505" description="Membrane-associated protein" evidence="1">
    <location>
        <begin position="28"/>
        <end position="236"/>
    </location>
</feature>
<keyword evidence="1" id="KW-0732">Signal</keyword>
<keyword evidence="3" id="KW-1185">Reference proteome</keyword>
<name>A0AAD5M597_PARTN</name>
<evidence type="ECO:0008006" key="4">
    <source>
        <dbReference type="Google" id="ProtNLM"/>
    </source>
</evidence>
<feature type="signal peptide" evidence="1">
    <location>
        <begin position="1"/>
        <end position="27"/>
    </location>
</feature>
<evidence type="ECO:0000313" key="3">
    <source>
        <dbReference type="Proteomes" id="UP001196413"/>
    </source>
</evidence>
<sequence>MISLVSMAKVPALLLLIPLLTYTAVLGCGTLPSGPTAMASRNFNVSFSSLPVALAFSMDSAAPAQAVGISTSANAARALVMRTVMQAGNFVFNVFDVLEQQGRAAGLPAFITSSILNQLSVTINYSPLECKRVVVDPTNNMVATMMMKPTCAIFSNTVTALCNHDNMCMVTGANADMMLVAIPPEHLSFSGTLSTTNIIMANWSRDMWQSVVNRVARALALGPLGSHFFSAVATVS</sequence>
<reference evidence="2" key="1">
    <citation type="submission" date="2021-06" db="EMBL/GenBank/DDBJ databases">
        <title>Parelaphostrongylus tenuis whole genome reference sequence.</title>
        <authorList>
            <person name="Garwood T.J."/>
            <person name="Larsen P.A."/>
            <person name="Fountain-Jones N.M."/>
            <person name="Garbe J.R."/>
            <person name="Macchietto M.G."/>
            <person name="Kania S.A."/>
            <person name="Gerhold R.W."/>
            <person name="Richards J.E."/>
            <person name="Wolf T.M."/>
        </authorList>
    </citation>
    <scope>NUCLEOTIDE SEQUENCE</scope>
    <source>
        <strain evidence="2">MNPRO001-30</strain>
        <tissue evidence="2">Meninges</tissue>
    </source>
</reference>